<feature type="domain" description="DUF4143" evidence="2">
    <location>
        <begin position="209"/>
        <end position="364"/>
    </location>
</feature>
<gene>
    <name evidence="3" type="ORF">US91_C0008G0010</name>
</gene>
<accession>A0A0G0K342</accession>
<dbReference type="Proteomes" id="UP000034022">
    <property type="component" value="Unassembled WGS sequence"/>
</dbReference>
<dbReference type="AlphaFoldDB" id="A0A0G0K342"/>
<name>A0A0G0K342_9BACT</name>
<dbReference type="Gene3D" id="3.40.50.300">
    <property type="entry name" value="P-loop containing nucleotide triphosphate hydrolases"/>
    <property type="match status" value="1"/>
</dbReference>
<dbReference type="EMBL" id="LBUU01000008">
    <property type="protein sequence ID" value="KKQ69890.1"/>
    <property type="molecule type" value="Genomic_DNA"/>
</dbReference>
<dbReference type="InterPro" id="IPR041682">
    <property type="entry name" value="AAA_14"/>
</dbReference>
<feature type="domain" description="AAA" evidence="1">
    <location>
        <begin position="19"/>
        <end position="147"/>
    </location>
</feature>
<reference evidence="3 4" key="1">
    <citation type="journal article" date="2015" name="Nature">
        <title>rRNA introns, odd ribosomes, and small enigmatic genomes across a large radiation of phyla.</title>
        <authorList>
            <person name="Brown C.T."/>
            <person name="Hug L.A."/>
            <person name="Thomas B.C."/>
            <person name="Sharon I."/>
            <person name="Castelle C.J."/>
            <person name="Singh A."/>
            <person name="Wilkins M.J."/>
            <person name="Williams K.H."/>
            <person name="Banfield J.F."/>
        </authorList>
    </citation>
    <scope>NUCLEOTIDE SEQUENCE [LARGE SCALE GENOMIC DNA]</scope>
</reference>
<sequence length="414" mass="47952">MKIIERKIFELLKKHLNSKEISLITGPRQSGKTTLMLELKSFLEKKGENVAFFNFDFESDKIFLESQNKLLEKIRLEFGGKSGYVFIDEIQRKENAGLFLKGIYDMNLPYKFIVSGSGSLELKEKIHESLAGRKRIFELNTVSFEELVNFKTEYKYKDKLSDFFLLESDKVSGFLNEYLNFGGYPRVILEKAETEKIKIINEIFRSYIEKDIAVLLNIDRADAFGTLIKLLASQSGKIIKHSKLADEVGISVASIKNYIWYAEKTYSIKLIHPFFRNIRKEITKSPIAYFYDLGLRNFSLGLFGNLNQPEQLGFVFQNFIANQLQEKIKDSAQDIYFWRTLGGAEVDFVMKSGQTVLPIEVKYSNLKNNNVAVSLRNFIEKYKPIEAWVVNLSYKSEVKINNTLVKFIPFYEVL</sequence>
<dbReference type="PANTHER" id="PTHR43566:SF1">
    <property type="entry name" value="AAA+ ATPASE DOMAIN-CONTAINING PROTEIN"/>
    <property type="match status" value="1"/>
</dbReference>
<organism evidence="3 4">
    <name type="scientific">Candidatus Falkowbacteria bacterium GW2011_GWE1_38_31</name>
    <dbReference type="NCBI Taxonomy" id="1618638"/>
    <lineage>
        <taxon>Bacteria</taxon>
        <taxon>Candidatus Falkowiibacteriota</taxon>
    </lineage>
</organism>
<dbReference type="PANTHER" id="PTHR43566">
    <property type="entry name" value="CONSERVED PROTEIN"/>
    <property type="match status" value="1"/>
</dbReference>
<protein>
    <recommendedName>
        <fullName evidence="5">AAA+ ATPase domain-containing protein</fullName>
    </recommendedName>
</protein>
<comment type="caution">
    <text evidence="3">The sequence shown here is derived from an EMBL/GenBank/DDBJ whole genome shotgun (WGS) entry which is preliminary data.</text>
</comment>
<dbReference type="SUPFAM" id="SSF52540">
    <property type="entry name" value="P-loop containing nucleoside triphosphate hydrolases"/>
    <property type="match status" value="1"/>
</dbReference>
<evidence type="ECO:0000259" key="1">
    <source>
        <dbReference type="Pfam" id="PF13173"/>
    </source>
</evidence>
<proteinExistence type="predicted"/>
<evidence type="ECO:0008006" key="5">
    <source>
        <dbReference type="Google" id="ProtNLM"/>
    </source>
</evidence>
<dbReference type="InterPro" id="IPR027417">
    <property type="entry name" value="P-loop_NTPase"/>
</dbReference>
<dbReference type="Pfam" id="PF13635">
    <property type="entry name" value="DUF4143"/>
    <property type="match status" value="1"/>
</dbReference>
<dbReference type="Pfam" id="PF13173">
    <property type="entry name" value="AAA_14"/>
    <property type="match status" value="1"/>
</dbReference>
<dbReference type="PATRIC" id="fig|1618638.3.peg.901"/>
<evidence type="ECO:0000313" key="4">
    <source>
        <dbReference type="Proteomes" id="UP000034022"/>
    </source>
</evidence>
<evidence type="ECO:0000259" key="2">
    <source>
        <dbReference type="Pfam" id="PF13635"/>
    </source>
</evidence>
<evidence type="ECO:0000313" key="3">
    <source>
        <dbReference type="EMBL" id="KKQ69890.1"/>
    </source>
</evidence>
<dbReference type="InterPro" id="IPR025420">
    <property type="entry name" value="DUF4143"/>
</dbReference>